<evidence type="ECO:0000313" key="2">
    <source>
        <dbReference type="EMBL" id="KAF2121631.1"/>
    </source>
</evidence>
<reference evidence="2" key="1">
    <citation type="journal article" date="2020" name="Stud. Mycol.">
        <title>101 Dothideomycetes genomes: a test case for predicting lifestyles and emergence of pathogens.</title>
        <authorList>
            <person name="Haridas S."/>
            <person name="Albert R."/>
            <person name="Binder M."/>
            <person name="Bloem J."/>
            <person name="Labutti K."/>
            <person name="Salamov A."/>
            <person name="Andreopoulos B."/>
            <person name="Baker S."/>
            <person name="Barry K."/>
            <person name="Bills G."/>
            <person name="Bluhm B."/>
            <person name="Cannon C."/>
            <person name="Castanera R."/>
            <person name="Culley D."/>
            <person name="Daum C."/>
            <person name="Ezra D."/>
            <person name="Gonzalez J."/>
            <person name="Henrissat B."/>
            <person name="Kuo A."/>
            <person name="Liang C."/>
            <person name="Lipzen A."/>
            <person name="Lutzoni F."/>
            <person name="Magnuson J."/>
            <person name="Mondo S."/>
            <person name="Nolan M."/>
            <person name="Ohm R."/>
            <person name="Pangilinan J."/>
            <person name="Park H.-J."/>
            <person name="Ramirez L."/>
            <person name="Alfaro M."/>
            <person name="Sun H."/>
            <person name="Tritt A."/>
            <person name="Yoshinaga Y."/>
            <person name="Zwiers L.-H."/>
            <person name="Turgeon B."/>
            <person name="Goodwin S."/>
            <person name="Spatafora J."/>
            <person name="Crous P."/>
            <person name="Grigoriev I."/>
        </authorList>
    </citation>
    <scope>NUCLEOTIDE SEQUENCE</scope>
    <source>
        <strain evidence="2">CBS 627.86</strain>
    </source>
</reference>
<protein>
    <submittedName>
        <fullName evidence="2">Uncharacterized protein</fullName>
    </submittedName>
</protein>
<sequence length="249" mass="27805">MADANSLKRTGPRIGLFQVTPSTGKAHRSTLATAISTQQPGGETPPPSQPNEKHPQIDAVEILDTIRKILLRKYASQPPLAASLALIIHKGIVELVNGNTPSIQALGAICHEIKQQHGMHILEGPVNQYLTNLMRTHASAKSRMLTTEPSLSASHQVQNKNTSQVPTDQPKISYQDVLEHFQETDHTIRNDFADLEDTDSYRGIRDACDNAIRSIKKKIDRTPVEIFDEFQRDINFWMSLWVESLEEQG</sequence>
<accession>A0A6A5ZTP5</accession>
<feature type="compositionally biased region" description="Polar residues" evidence="1">
    <location>
        <begin position="144"/>
        <end position="169"/>
    </location>
</feature>
<evidence type="ECO:0000256" key="1">
    <source>
        <dbReference type="SAM" id="MobiDB-lite"/>
    </source>
</evidence>
<evidence type="ECO:0000313" key="3">
    <source>
        <dbReference type="Proteomes" id="UP000799770"/>
    </source>
</evidence>
<feature type="region of interest" description="Disordered" evidence="1">
    <location>
        <begin position="36"/>
        <end position="55"/>
    </location>
</feature>
<proteinExistence type="predicted"/>
<dbReference type="AlphaFoldDB" id="A0A6A5ZTP5"/>
<gene>
    <name evidence="2" type="ORF">BDV96DRAFT_641017</name>
</gene>
<name>A0A6A5ZTP5_9PLEO</name>
<organism evidence="2 3">
    <name type="scientific">Lophiotrema nucula</name>
    <dbReference type="NCBI Taxonomy" id="690887"/>
    <lineage>
        <taxon>Eukaryota</taxon>
        <taxon>Fungi</taxon>
        <taxon>Dikarya</taxon>
        <taxon>Ascomycota</taxon>
        <taxon>Pezizomycotina</taxon>
        <taxon>Dothideomycetes</taxon>
        <taxon>Pleosporomycetidae</taxon>
        <taxon>Pleosporales</taxon>
        <taxon>Lophiotremataceae</taxon>
        <taxon>Lophiotrema</taxon>
    </lineage>
</organism>
<feature type="region of interest" description="Disordered" evidence="1">
    <location>
        <begin position="1"/>
        <end position="28"/>
    </location>
</feature>
<dbReference type="EMBL" id="ML977312">
    <property type="protein sequence ID" value="KAF2121631.1"/>
    <property type="molecule type" value="Genomic_DNA"/>
</dbReference>
<feature type="region of interest" description="Disordered" evidence="1">
    <location>
        <begin position="141"/>
        <end position="169"/>
    </location>
</feature>
<dbReference type="Proteomes" id="UP000799770">
    <property type="component" value="Unassembled WGS sequence"/>
</dbReference>
<keyword evidence="3" id="KW-1185">Reference proteome</keyword>